<dbReference type="Gene3D" id="3.80.10.10">
    <property type="entry name" value="Ribonuclease Inhibitor"/>
    <property type="match status" value="1"/>
</dbReference>
<accession>A0AAY5E7N8</accession>
<dbReference type="PANTHER" id="PTHR24106">
    <property type="entry name" value="NACHT, LRR AND CARD DOMAINS-CONTAINING"/>
    <property type="match status" value="1"/>
</dbReference>
<dbReference type="Pfam" id="PF13516">
    <property type="entry name" value="LRR_6"/>
    <property type="match status" value="2"/>
</dbReference>
<dbReference type="SMART" id="SM00368">
    <property type="entry name" value="LRR_RI"/>
    <property type="match status" value="3"/>
</dbReference>
<reference evidence="9" key="3">
    <citation type="submission" date="2025-09" db="UniProtKB">
        <authorList>
            <consortium name="Ensembl"/>
        </authorList>
    </citation>
    <scope>IDENTIFICATION</scope>
</reference>
<dbReference type="GO" id="GO:0005524">
    <property type="term" value="F:ATP binding"/>
    <property type="evidence" value="ECO:0007669"/>
    <property type="project" value="UniProtKB-KW"/>
</dbReference>
<dbReference type="InterPro" id="IPR051261">
    <property type="entry name" value="NLR"/>
</dbReference>
<sequence>EKSDLSSRRMKIKYKEKFEKLYEEAPLECDRVPIKDTYTEVYMIKGCTGGVNTKHEVRQVEDFYPKTEETPITLSDLFKVQSTEKKQGTKVLTLGIAGVGKTVSVHKFILDWAEEKCNQDIDFIMYLPFRELNLIKDEMYSLSELLLYFHKELCSGEEKEILNEKHRLLFILDGLDESRILLDLHQKKVSNVNEKTTLDKLITNLINGELLPSALLWITSRPAAVSKINDQYFNPVTEIRGFNDPQKEEYFRKRIRDEDQASRIISHIKTARSLHILCHIPVVCRISATVFQKMLKDGTDMKNAPTTLTEMYLHFLLFFTDQKTKKYNTKQTFLQLQKGQLLFYEKDLEECGIDVCEASVYSGICTQIFKQEGKIYSFVHLSFQEFLAAVFVFLTFRDEGNPLLKTPLEKIKWMIKHRLCDLLKTAVGKAMRSENGHLDLFLRFLFGLSLESNQKLLKSLHPELDIKEESLEETVNYIKKTIKRTKSFEKTFNLFHCLSELKDISLISEIQTFLNSGDLSTQTLSSAQCSALVFVLLMSEEIQEKFELKKFRPSDKGLKELLPLYYYSLSSLLFSFFFNSFFYSVFFFILFLLCTFSLLHSLWPHVNKNNWNIQHLTFISSALFFSPFSVYKKIFMKSFSFSPAGFLTITLFCYFYILSVNSQSALLRHPLTELHYLLYLLFYRLSGCGLTEGSCKSLTSVLQTENTLRELEMNNNDLQNSGMVQLCAGLKSSHCKLEILRLSGCGLTEESCKSLTSVLQTENPSLRELEMNNNDLQNSGVEQLCAGLKSSHCKLEILR</sequence>
<evidence type="ECO:0000256" key="4">
    <source>
        <dbReference type="ARBA" id="ARBA00022737"/>
    </source>
</evidence>
<keyword evidence="7" id="KW-1133">Transmembrane helix</keyword>
<feature type="transmembrane region" description="Helical" evidence="7">
    <location>
        <begin position="638"/>
        <end position="658"/>
    </location>
</feature>
<keyword evidence="5" id="KW-0547">Nucleotide-binding</keyword>
<protein>
    <recommendedName>
        <fullName evidence="8">NACHT domain-containing protein</fullName>
    </recommendedName>
</protein>
<evidence type="ECO:0000256" key="1">
    <source>
        <dbReference type="ARBA" id="ARBA00004496"/>
    </source>
</evidence>
<dbReference type="Pfam" id="PF05729">
    <property type="entry name" value="NACHT"/>
    <property type="match status" value="1"/>
</dbReference>
<feature type="transmembrane region" description="Helical" evidence="7">
    <location>
        <begin position="564"/>
        <end position="593"/>
    </location>
</feature>
<dbReference type="InterPro" id="IPR001611">
    <property type="entry name" value="Leu-rich_rpt"/>
</dbReference>
<reference evidence="9" key="2">
    <citation type="submission" date="2025-08" db="UniProtKB">
        <authorList>
            <consortium name="Ensembl"/>
        </authorList>
    </citation>
    <scope>IDENTIFICATION</scope>
</reference>
<evidence type="ECO:0000256" key="5">
    <source>
        <dbReference type="ARBA" id="ARBA00022741"/>
    </source>
</evidence>
<dbReference type="InterPro" id="IPR027417">
    <property type="entry name" value="P-loop_NTPase"/>
</dbReference>
<keyword evidence="7" id="KW-0472">Membrane</keyword>
<evidence type="ECO:0000256" key="2">
    <source>
        <dbReference type="ARBA" id="ARBA00022490"/>
    </source>
</evidence>
<dbReference type="SMART" id="SM01288">
    <property type="entry name" value="FISNA"/>
    <property type="match status" value="1"/>
</dbReference>
<name>A0AAY5E7N8_ELEEL</name>
<keyword evidence="10" id="KW-1185">Reference proteome</keyword>
<keyword evidence="3" id="KW-0433">Leucine-rich repeat</keyword>
<dbReference type="Pfam" id="PF17776">
    <property type="entry name" value="NLRC4_HD2"/>
    <property type="match status" value="1"/>
</dbReference>
<dbReference type="PROSITE" id="PS50837">
    <property type="entry name" value="NACHT"/>
    <property type="match status" value="1"/>
</dbReference>
<dbReference type="SUPFAM" id="SSF52047">
    <property type="entry name" value="RNI-like"/>
    <property type="match status" value="1"/>
</dbReference>
<evidence type="ECO:0000313" key="9">
    <source>
        <dbReference type="Ensembl" id="ENSEEEP00000052846.1"/>
    </source>
</evidence>
<dbReference type="GO" id="GO:0005737">
    <property type="term" value="C:cytoplasm"/>
    <property type="evidence" value="ECO:0007669"/>
    <property type="project" value="UniProtKB-SubCell"/>
</dbReference>
<keyword evidence="6" id="KW-0067">ATP-binding</keyword>
<dbReference type="InterPro" id="IPR032675">
    <property type="entry name" value="LRR_dom_sf"/>
</dbReference>
<evidence type="ECO:0000313" key="10">
    <source>
        <dbReference type="Proteomes" id="UP000314983"/>
    </source>
</evidence>
<evidence type="ECO:0000259" key="8">
    <source>
        <dbReference type="PROSITE" id="PS50837"/>
    </source>
</evidence>
<dbReference type="FunFam" id="3.40.50.300:FF:000210">
    <property type="entry name" value="Si:dkey-16p6.1"/>
    <property type="match status" value="1"/>
</dbReference>
<keyword evidence="7" id="KW-0812">Transmembrane</keyword>
<organism evidence="9 10">
    <name type="scientific">Electrophorus electricus</name>
    <name type="common">Electric eel</name>
    <name type="synonym">Gymnotus electricus</name>
    <dbReference type="NCBI Taxonomy" id="8005"/>
    <lineage>
        <taxon>Eukaryota</taxon>
        <taxon>Metazoa</taxon>
        <taxon>Chordata</taxon>
        <taxon>Craniata</taxon>
        <taxon>Vertebrata</taxon>
        <taxon>Euteleostomi</taxon>
        <taxon>Actinopterygii</taxon>
        <taxon>Neopterygii</taxon>
        <taxon>Teleostei</taxon>
        <taxon>Ostariophysi</taxon>
        <taxon>Gymnotiformes</taxon>
        <taxon>Gymnotoidei</taxon>
        <taxon>Gymnotidae</taxon>
        <taxon>Electrophorus</taxon>
    </lineage>
</organism>
<dbReference type="AlphaFoldDB" id="A0AAY5E7N8"/>
<evidence type="ECO:0000256" key="6">
    <source>
        <dbReference type="ARBA" id="ARBA00022840"/>
    </source>
</evidence>
<dbReference type="Ensembl" id="ENSEEET00000065516.1">
    <property type="protein sequence ID" value="ENSEEEP00000052846.1"/>
    <property type="gene ID" value="ENSEEEG00000027111.1"/>
</dbReference>
<dbReference type="Pfam" id="PF17779">
    <property type="entry name" value="WHD_NOD2"/>
    <property type="match status" value="1"/>
</dbReference>
<dbReference type="InterPro" id="IPR041267">
    <property type="entry name" value="NLRP_HD2"/>
</dbReference>
<evidence type="ECO:0000256" key="7">
    <source>
        <dbReference type="SAM" id="Phobius"/>
    </source>
</evidence>
<dbReference type="Proteomes" id="UP000314983">
    <property type="component" value="Chromosome 5"/>
</dbReference>
<reference evidence="9 10" key="1">
    <citation type="submission" date="2020-05" db="EMBL/GenBank/DDBJ databases">
        <title>Electrophorus electricus (electric eel) genome, fEleEle1, primary haplotype.</title>
        <authorList>
            <person name="Myers G."/>
            <person name="Meyer A."/>
            <person name="Fedrigo O."/>
            <person name="Formenti G."/>
            <person name="Rhie A."/>
            <person name="Tracey A."/>
            <person name="Sims Y."/>
            <person name="Jarvis E.D."/>
        </authorList>
    </citation>
    <scope>NUCLEOTIDE SEQUENCE [LARGE SCALE GENOMIC DNA]</scope>
</reference>
<dbReference type="InterPro" id="IPR007111">
    <property type="entry name" value="NACHT_NTPase"/>
</dbReference>
<dbReference type="InterPro" id="IPR041075">
    <property type="entry name" value="NOD1/2_WH"/>
</dbReference>
<dbReference type="InterPro" id="IPR029495">
    <property type="entry name" value="NACHT-assoc"/>
</dbReference>
<dbReference type="GeneTree" id="ENSGT01150000286911"/>
<keyword evidence="2" id="KW-0963">Cytoplasm</keyword>
<dbReference type="Pfam" id="PF14484">
    <property type="entry name" value="FISNA"/>
    <property type="match status" value="1"/>
</dbReference>
<proteinExistence type="predicted"/>
<feature type="domain" description="NACHT" evidence="8">
    <location>
        <begin position="89"/>
        <end position="224"/>
    </location>
</feature>
<dbReference type="Gene3D" id="3.40.50.300">
    <property type="entry name" value="P-loop containing nucleotide triphosphate hydrolases"/>
    <property type="match status" value="1"/>
</dbReference>
<keyword evidence="4" id="KW-0677">Repeat</keyword>
<dbReference type="SUPFAM" id="SSF52540">
    <property type="entry name" value="P-loop containing nucleoside triphosphate hydrolases"/>
    <property type="match status" value="1"/>
</dbReference>
<comment type="subcellular location">
    <subcellularLocation>
        <location evidence="1">Cytoplasm</location>
    </subcellularLocation>
</comment>
<evidence type="ECO:0000256" key="3">
    <source>
        <dbReference type="ARBA" id="ARBA00022614"/>
    </source>
</evidence>